<dbReference type="Proteomes" id="UP001153365">
    <property type="component" value="Unassembled WGS sequence"/>
</dbReference>
<evidence type="ECO:0000313" key="1">
    <source>
        <dbReference type="EMBL" id="CAH7669469.1"/>
    </source>
</evidence>
<dbReference type="EMBL" id="CALTRL010000737">
    <property type="protein sequence ID" value="CAH7669469.1"/>
    <property type="molecule type" value="Genomic_DNA"/>
</dbReference>
<comment type="caution">
    <text evidence="2">The sequence shown here is derived from an EMBL/GenBank/DDBJ whole genome shotgun (WGS) entry which is preliminary data.</text>
</comment>
<accession>A0AAV0B1Q9</accession>
<evidence type="ECO:0000313" key="3">
    <source>
        <dbReference type="Proteomes" id="UP001153365"/>
    </source>
</evidence>
<protein>
    <submittedName>
        <fullName evidence="2">Uncharacterized protein</fullName>
    </submittedName>
</protein>
<proteinExistence type="predicted"/>
<dbReference type="EMBL" id="CALTRL010002383">
    <property type="protein sequence ID" value="CAH7675607.1"/>
    <property type="molecule type" value="Genomic_DNA"/>
</dbReference>
<dbReference type="InterPro" id="IPR038577">
    <property type="entry name" value="GT10-like_C_sf"/>
</dbReference>
<reference evidence="2" key="1">
    <citation type="submission" date="2022-06" db="EMBL/GenBank/DDBJ databases">
        <authorList>
            <consortium name="SYNGENTA / RWTH Aachen University"/>
        </authorList>
    </citation>
    <scope>NUCLEOTIDE SEQUENCE</scope>
</reference>
<sequence>MLNPLGLVTRAYHYVRNTDLRSLSTFDYSRYSAGECPEVRLENGQSQYHQETLSKSSISVVAGIEGGKDLDLGKGLDYEQKRQDKIAAAFISNCSPTNNREKVLAELIELLPGKIDSFGGCIQNANTTEVLEKLNLLVEEKTLSKWEEKTKKVLSSA</sequence>
<dbReference type="SUPFAM" id="SSF53756">
    <property type="entry name" value="UDP-Glycosyltransferase/glycogen phosphorylase"/>
    <property type="match status" value="1"/>
</dbReference>
<organism evidence="2 3">
    <name type="scientific">Phakopsora pachyrhizi</name>
    <name type="common">Asian soybean rust disease fungus</name>
    <dbReference type="NCBI Taxonomy" id="170000"/>
    <lineage>
        <taxon>Eukaryota</taxon>
        <taxon>Fungi</taxon>
        <taxon>Dikarya</taxon>
        <taxon>Basidiomycota</taxon>
        <taxon>Pucciniomycotina</taxon>
        <taxon>Pucciniomycetes</taxon>
        <taxon>Pucciniales</taxon>
        <taxon>Phakopsoraceae</taxon>
        <taxon>Phakopsora</taxon>
    </lineage>
</organism>
<keyword evidence="3" id="KW-1185">Reference proteome</keyword>
<gene>
    <name evidence="2" type="ORF">PPACK8108_LOCUS10639</name>
    <name evidence="1" type="ORF">PPACK8108_LOCUS4093</name>
</gene>
<dbReference type="Gene3D" id="3.40.50.11660">
    <property type="entry name" value="Glycosyl transferase family 10, C-terminal domain"/>
    <property type="match status" value="1"/>
</dbReference>
<dbReference type="AlphaFoldDB" id="A0AAV0B1Q9"/>
<name>A0AAV0B1Q9_PHAPC</name>
<evidence type="ECO:0000313" key="2">
    <source>
        <dbReference type="EMBL" id="CAH7675607.1"/>
    </source>
</evidence>